<dbReference type="AlphaFoldDB" id="A0A1G2CWS0"/>
<organism evidence="1 2">
    <name type="scientific">Candidatus Lloydbacteria bacterium RIFCSPHIGHO2_01_FULL_49_22</name>
    <dbReference type="NCBI Taxonomy" id="1798658"/>
    <lineage>
        <taxon>Bacteria</taxon>
        <taxon>Candidatus Lloydiibacteriota</taxon>
    </lineage>
</organism>
<evidence type="ECO:0000313" key="2">
    <source>
        <dbReference type="Proteomes" id="UP000177122"/>
    </source>
</evidence>
<protein>
    <submittedName>
        <fullName evidence="1">Uncharacterized protein</fullName>
    </submittedName>
</protein>
<evidence type="ECO:0000313" key="1">
    <source>
        <dbReference type="EMBL" id="OGZ05825.1"/>
    </source>
</evidence>
<comment type="caution">
    <text evidence="1">The sequence shown here is derived from an EMBL/GenBank/DDBJ whole genome shotgun (WGS) entry which is preliminary data.</text>
</comment>
<sequence>MGSDAGCNVVGILDFKDQGAINIIPTTSLLDLPNIAEVGKNLVASNYSYVTRELDNNRHAWNITEYLDEDVAEN</sequence>
<dbReference type="Proteomes" id="UP000177122">
    <property type="component" value="Unassembled WGS sequence"/>
</dbReference>
<reference evidence="1 2" key="1">
    <citation type="journal article" date="2016" name="Nat. Commun.">
        <title>Thousands of microbial genomes shed light on interconnected biogeochemical processes in an aquifer system.</title>
        <authorList>
            <person name="Anantharaman K."/>
            <person name="Brown C.T."/>
            <person name="Hug L.A."/>
            <person name="Sharon I."/>
            <person name="Castelle C.J."/>
            <person name="Probst A.J."/>
            <person name="Thomas B.C."/>
            <person name="Singh A."/>
            <person name="Wilkins M.J."/>
            <person name="Karaoz U."/>
            <person name="Brodie E.L."/>
            <person name="Williams K.H."/>
            <person name="Hubbard S.S."/>
            <person name="Banfield J.F."/>
        </authorList>
    </citation>
    <scope>NUCLEOTIDE SEQUENCE [LARGE SCALE GENOMIC DNA]</scope>
</reference>
<accession>A0A1G2CWS0</accession>
<proteinExistence type="predicted"/>
<name>A0A1G2CWS0_9BACT</name>
<dbReference type="EMBL" id="MHLI01000006">
    <property type="protein sequence ID" value="OGZ05825.1"/>
    <property type="molecule type" value="Genomic_DNA"/>
</dbReference>
<gene>
    <name evidence="1" type="ORF">A2845_03405</name>
</gene>